<keyword evidence="2" id="KW-1185">Reference proteome</keyword>
<organism evidence="1 2">
    <name type="scientific">Trichinella zimbabwensis</name>
    <dbReference type="NCBI Taxonomy" id="268475"/>
    <lineage>
        <taxon>Eukaryota</taxon>
        <taxon>Metazoa</taxon>
        <taxon>Ecdysozoa</taxon>
        <taxon>Nematoda</taxon>
        <taxon>Enoplea</taxon>
        <taxon>Dorylaimia</taxon>
        <taxon>Trichinellida</taxon>
        <taxon>Trichinellidae</taxon>
        <taxon>Trichinella</taxon>
    </lineage>
</organism>
<comment type="caution">
    <text evidence="1">The sequence shown here is derived from an EMBL/GenBank/DDBJ whole genome shotgun (WGS) entry which is preliminary data.</text>
</comment>
<dbReference type="Proteomes" id="UP000055024">
    <property type="component" value="Unassembled WGS sequence"/>
</dbReference>
<proteinExistence type="predicted"/>
<gene>
    <name evidence="1" type="ORF">T11_15859</name>
</gene>
<reference evidence="1 2" key="1">
    <citation type="submission" date="2015-01" db="EMBL/GenBank/DDBJ databases">
        <title>Evolution of Trichinella species and genotypes.</title>
        <authorList>
            <person name="Korhonen P.K."/>
            <person name="Edoardo P."/>
            <person name="Giuseppe L.R."/>
            <person name="Gasser R.B."/>
        </authorList>
    </citation>
    <scope>NUCLEOTIDE SEQUENCE [LARGE SCALE GENOMIC DNA]</scope>
    <source>
        <strain evidence="1">ISS1029</strain>
    </source>
</reference>
<dbReference type="EMBL" id="JYDP01002806">
    <property type="protein sequence ID" value="KRY96458.1"/>
    <property type="molecule type" value="Genomic_DNA"/>
</dbReference>
<dbReference type="STRING" id="268475.A0A0V1GDX2"/>
<sequence>MAEVNDQELDDDIEKTYDAPISSMPEFLVMELPNNKADKIVDVVATPHEVNDERKTYSLSALQTKLLKKH</sequence>
<evidence type="ECO:0000313" key="2">
    <source>
        <dbReference type="Proteomes" id="UP000055024"/>
    </source>
</evidence>
<dbReference type="OrthoDB" id="5831419at2759"/>
<dbReference type="AlphaFoldDB" id="A0A0V1GDX2"/>
<name>A0A0V1GDX2_9BILA</name>
<evidence type="ECO:0000313" key="1">
    <source>
        <dbReference type="EMBL" id="KRY96458.1"/>
    </source>
</evidence>
<accession>A0A0V1GDX2</accession>
<protein>
    <submittedName>
        <fullName evidence="1">Uncharacterized protein</fullName>
    </submittedName>
</protein>
<feature type="non-terminal residue" evidence="1">
    <location>
        <position position="70"/>
    </location>
</feature>